<evidence type="ECO:0000313" key="2">
    <source>
        <dbReference type="Proteomes" id="UP000001075"/>
    </source>
</evidence>
<name>G3GS54_CRIGR</name>
<dbReference type="InParanoid" id="G3GS54"/>
<proteinExistence type="predicted"/>
<dbReference type="EMBL" id="JH000006">
    <property type="protein sequence ID" value="EGW05009.1"/>
    <property type="molecule type" value="Genomic_DNA"/>
</dbReference>
<protein>
    <submittedName>
        <fullName evidence="1">Uncharacterized protein</fullName>
    </submittedName>
</protein>
<reference evidence="2" key="1">
    <citation type="journal article" date="2011" name="Nat. Biotechnol.">
        <title>The genomic sequence of the Chinese hamster ovary (CHO)-K1 cell line.</title>
        <authorList>
            <person name="Xu X."/>
            <person name="Nagarajan H."/>
            <person name="Lewis N.E."/>
            <person name="Pan S."/>
            <person name="Cai Z."/>
            <person name="Liu X."/>
            <person name="Chen W."/>
            <person name="Xie M."/>
            <person name="Wang W."/>
            <person name="Hammond S."/>
            <person name="Andersen M.R."/>
            <person name="Neff N."/>
            <person name="Passarelli B."/>
            <person name="Koh W."/>
            <person name="Fan H.C."/>
            <person name="Wang J."/>
            <person name="Gui Y."/>
            <person name="Lee K.H."/>
            <person name="Betenbaugh M.J."/>
            <person name="Quake S.R."/>
            <person name="Famili I."/>
            <person name="Palsson B.O."/>
            <person name="Wang J."/>
        </authorList>
    </citation>
    <scope>NUCLEOTIDE SEQUENCE [LARGE SCALE GENOMIC DNA]</scope>
    <source>
        <strain evidence="2">CHO K1 cell line</strain>
    </source>
</reference>
<evidence type="ECO:0000313" key="1">
    <source>
        <dbReference type="EMBL" id="EGW05009.1"/>
    </source>
</evidence>
<dbReference type="Proteomes" id="UP000001075">
    <property type="component" value="Unassembled WGS sequence"/>
</dbReference>
<dbReference type="AlphaFoldDB" id="G3GS54"/>
<gene>
    <name evidence="1" type="ORF">I79_000364</name>
</gene>
<sequence length="50" mass="5811">MTKKPASLTNFTQHGDSAEFVHRLRPAWWRSSILMQTRHHLALIMGANEH</sequence>
<accession>G3GS54</accession>
<organism evidence="1 2">
    <name type="scientific">Cricetulus griseus</name>
    <name type="common">Chinese hamster</name>
    <name type="synonym">Cricetulus barabensis griseus</name>
    <dbReference type="NCBI Taxonomy" id="10029"/>
    <lineage>
        <taxon>Eukaryota</taxon>
        <taxon>Metazoa</taxon>
        <taxon>Chordata</taxon>
        <taxon>Craniata</taxon>
        <taxon>Vertebrata</taxon>
        <taxon>Euteleostomi</taxon>
        <taxon>Mammalia</taxon>
        <taxon>Eutheria</taxon>
        <taxon>Euarchontoglires</taxon>
        <taxon>Glires</taxon>
        <taxon>Rodentia</taxon>
        <taxon>Myomorpha</taxon>
        <taxon>Muroidea</taxon>
        <taxon>Cricetidae</taxon>
        <taxon>Cricetinae</taxon>
        <taxon>Cricetulus</taxon>
    </lineage>
</organism>